<evidence type="ECO:0000259" key="13">
    <source>
        <dbReference type="PROSITE" id="PS50206"/>
    </source>
</evidence>
<evidence type="ECO:0000256" key="5">
    <source>
        <dbReference type="ARBA" id="ARBA00052218"/>
    </source>
</evidence>
<evidence type="ECO:0000256" key="11">
    <source>
        <dbReference type="ARBA" id="ARBA00075328"/>
    </source>
</evidence>
<dbReference type="FunFam" id="3.40.50.720:FF:000033">
    <property type="entry name" value="Adenylyltransferase and sulfurtransferase MOCS3"/>
    <property type="match status" value="1"/>
</dbReference>
<evidence type="ECO:0000256" key="4">
    <source>
        <dbReference type="ARBA" id="ARBA00022840"/>
    </source>
</evidence>
<dbReference type="InterPro" id="IPR045886">
    <property type="entry name" value="ThiF/MoeB/HesA"/>
</dbReference>
<dbReference type="GO" id="GO:0005829">
    <property type="term" value="C:cytosol"/>
    <property type="evidence" value="ECO:0007669"/>
    <property type="project" value="TreeGrafter"/>
</dbReference>
<gene>
    <name evidence="14" type="ORF">EZ428_12685</name>
</gene>
<evidence type="ECO:0000313" key="15">
    <source>
        <dbReference type="Proteomes" id="UP000292884"/>
    </source>
</evidence>
<dbReference type="PROSITE" id="PS50206">
    <property type="entry name" value="RHODANESE_3"/>
    <property type="match status" value="1"/>
</dbReference>
<dbReference type="PANTHER" id="PTHR10953:SF102">
    <property type="entry name" value="ADENYLYLTRANSFERASE AND SULFURTRANSFERASE MOCS3"/>
    <property type="match status" value="1"/>
</dbReference>
<dbReference type="InterPro" id="IPR035985">
    <property type="entry name" value="Ubiquitin-activating_enz"/>
</dbReference>
<accession>A0A4R0MSZ6</accession>
<evidence type="ECO:0000256" key="1">
    <source>
        <dbReference type="ARBA" id="ARBA00009919"/>
    </source>
</evidence>
<evidence type="ECO:0000313" key="14">
    <source>
        <dbReference type="EMBL" id="TCC90138.1"/>
    </source>
</evidence>
<feature type="domain" description="Rhodanese" evidence="13">
    <location>
        <begin position="322"/>
        <end position="366"/>
    </location>
</feature>
<dbReference type="Pfam" id="PF00899">
    <property type="entry name" value="ThiF"/>
    <property type="match status" value="1"/>
</dbReference>
<evidence type="ECO:0000256" key="3">
    <source>
        <dbReference type="ARBA" id="ARBA00022741"/>
    </source>
</evidence>
<dbReference type="GO" id="GO:0005524">
    <property type="term" value="F:ATP binding"/>
    <property type="evidence" value="ECO:0007669"/>
    <property type="project" value="UniProtKB-KW"/>
</dbReference>
<name>A0A4R0MSZ6_9SPHI</name>
<dbReference type="InterPro" id="IPR000594">
    <property type="entry name" value="ThiF_NAD_FAD-bd"/>
</dbReference>
<evidence type="ECO:0000256" key="6">
    <source>
        <dbReference type="ARBA" id="ARBA00055169"/>
    </source>
</evidence>
<dbReference type="PANTHER" id="PTHR10953">
    <property type="entry name" value="UBIQUITIN-ACTIVATING ENZYME E1"/>
    <property type="match status" value="1"/>
</dbReference>
<evidence type="ECO:0000256" key="8">
    <source>
        <dbReference type="ARBA" id="ARBA00066884"/>
    </source>
</evidence>
<protein>
    <recommendedName>
        <fullName evidence="9">Molybdopterin-synthase adenylyltransferase</fullName>
        <ecNumber evidence="8">2.7.7.80</ecNumber>
    </recommendedName>
    <alternativeName>
        <fullName evidence="12">MoaD protein adenylase</fullName>
    </alternativeName>
    <alternativeName>
        <fullName evidence="10">Molybdopterin-converting factor subunit 1 adenylase</fullName>
    </alternativeName>
    <alternativeName>
        <fullName evidence="11">Sulfur carrier protein MoaD adenylyltransferase</fullName>
    </alternativeName>
</protein>
<keyword evidence="15" id="KW-1185">Reference proteome</keyword>
<keyword evidence="3" id="KW-0547">Nucleotide-binding</keyword>
<dbReference type="GO" id="GO:0008641">
    <property type="term" value="F:ubiquitin-like modifier activating enzyme activity"/>
    <property type="evidence" value="ECO:0007669"/>
    <property type="project" value="InterPro"/>
</dbReference>
<dbReference type="GO" id="GO:0008146">
    <property type="term" value="F:sulfotransferase activity"/>
    <property type="evidence" value="ECO:0007669"/>
    <property type="project" value="TreeGrafter"/>
</dbReference>
<dbReference type="GO" id="GO:0061605">
    <property type="term" value="F:molybdopterin-synthase adenylyltransferase activity"/>
    <property type="evidence" value="ECO:0007669"/>
    <property type="project" value="UniProtKB-EC"/>
</dbReference>
<comment type="caution">
    <text evidence="14">The sequence shown here is derived from an EMBL/GenBank/DDBJ whole genome shotgun (WGS) entry which is preliminary data.</text>
</comment>
<dbReference type="InterPro" id="IPR036873">
    <property type="entry name" value="Rhodanese-like_dom_sf"/>
</dbReference>
<sequence>MASERYHRQLILEGFGASAQSKLTAAKVLVIGAGGLGCPALQYLAAAGVGLIGIADDDTVALSNLHRQILYTTNDIGRLKAKVAALRLHAMNPEIEFVVHVLRIETNNVLEILKDYDFVLDGSDNFESRYLINDACALLKKPLIFAAVADYEGQLAIFNATDEKGETTNYRDLFPIAPKPGEIANCADNGVIGVLPGIMGTMAASETIKLITGIGRPLINKLLHYNILSNEQYELAIIAGNDYQLPQNEADLMAFKYNHISLTEPMVIEIDATTLKDLQQKTSTLLIDVREIHEVPALDQAIYRQVPMSSFNDFLSTDVEAQNIVLICQHGIRSVAAAEALSEKYGNTKNIYSLKGGIVKWRNYFIN</sequence>
<evidence type="ECO:0000256" key="2">
    <source>
        <dbReference type="ARBA" id="ARBA00022679"/>
    </source>
</evidence>
<dbReference type="EC" id="2.7.7.80" evidence="8"/>
<dbReference type="Proteomes" id="UP000292884">
    <property type="component" value="Unassembled WGS sequence"/>
</dbReference>
<organism evidence="14 15">
    <name type="scientific">Pedobacter frigiditerrae</name>
    <dbReference type="NCBI Taxonomy" id="2530452"/>
    <lineage>
        <taxon>Bacteria</taxon>
        <taxon>Pseudomonadati</taxon>
        <taxon>Bacteroidota</taxon>
        <taxon>Sphingobacteriia</taxon>
        <taxon>Sphingobacteriales</taxon>
        <taxon>Sphingobacteriaceae</taxon>
        <taxon>Pedobacter</taxon>
    </lineage>
</organism>
<comment type="function">
    <text evidence="6">Catalyzes the adenylation by ATP of the carboxyl group of the C-terminal glycine of sulfur carrier protein MoaD.</text>
</comment>
<dbReference type="Pfam" id="PF00581">
    <property type="entry name" value="Rhodanese"/>
    <property type="match status" value="1"/>
</dbReference>
<keyword evidence="2" id="KW-0808">Transferase</keyword>
<comment type="subunit">
    <text evidence="7">Homodimer. Forms a stable heterotetrameric complex of 2 MoeB and 2 MoaD during adenylation of MoaD.</text>
</comment>
<dbReference type="Gene3D" id="3.40.50.720">
    <property type="entry name" value="NAD(P)-binding Rossmann-like Domain"/>
    <property type="match status" value="1"/>
</dbReference>
<evidence type="ECO:0000256" key="12">
    <source>
        <dbReference type="ARBA" id="ARBA00078531"/>
    </source>
</evidence>
<dbReference type="CDD" id="cd00757">
    <property type="entry name" value="ThiF_MoeB_HesA_family"/>
    <property type="match status" value="1"/>
</dbReference>
<evidence type="ECO:0000256" key="10">
    <source>
        <dbReference type="ARBA" id="ARBA00075110"/>
    </source>
</evidence>
<keyword evidence="4" id="KW-0067">ATP-binding</keyword>
<dbReference type="AlphaFoldDB" id="A0A4R0MSZ6"/>
<dbReference type="EMBL" id="SJSK01000003">
    <property type="protein sequence ID" value="TCC90138.1"/>
    <property type="molecule type" value="Genomic_DNA"/>
</dbReference>
<evidence type="ECO:0000256" key="9">
    <source>
        <dbReference type="ARBA" id="ARBA00073635"/>
    </source>
</evidence>
<dbReference type="InterPro" id="IPR001763">
    <property type="entry name" value="Rhodanese-like_dom"/>
</dbReference>
<evidence type="ECO:0000256" key="7">
    <source>
        <dbReference type="ARBA" id="ARBA00063809"/>
    </source>
</evidence>
<dbReference type="Gene3D" id="3.40.250.10">
    <property type="entry name" value="Rhodanese-like domain"/>
    <property type="match status" value="1"/>
</dbReference>
<dbReference type="GO" id="GO:0004792">
    <property type="term" value="F:thiosulfate-cyanide sulfurtransferase activity"/>
    <property type="evidence" value="ECO:0007669"/>
    <property type="project" value="TreeGrafter"/>
</dbReference>
<dbReference type="RefSeq" id="WP_131553540.1">
    <property type="nucleotide sequence ID" value="NZ_SJSK01000003.1"/>
</dbReference>
<comment type="similarity">
    <text evidence="1">Belongs to the HesA/MoeB/ThiF family.</text>
</comment>
<dbReference type="SUPFAM" id="SSF69572">
    <property type="entry name" value="Activating enzymes of the ubiquitin-like proteins"/>
    <property type="match status" value="1"/>
</dbReference>
<comment type="catalytic activity">
    <reaction evidence="5">
        <text>[molybdopterin-synthase sulfur-carrier protein]-C-terminal Gly-Gly + ATP + H(+) = [molybdopterin-synthase sulfur-carrier protein]-C-terminal Gly-Gly-AMP + diphosphate</text>
        <dbReference type="Rhea" id="RHEA:43616"/>
        <dbReference type="Rhea" id="RHEA-COMP:12159"/>
        <dbReference type="Rhea" id="RHEA-COMP:12202"/>
        <dbReference type="ChEBI" id="CHEBI:15378"/>
        <dbReference type="ChEBI" id="CHEBI:30616"/>
        <dbReference type="ChEBI" id="CHEBI:33019"/>
        <dbReference type="ChEBI" id="CHEBI:90618"/>
        <dbReference type="ChEBI" id="CHEBI:90778"/>
        <dbReference type="EC" id="2.7.7.80"/>
    </reaction>
</comment>
<proteinExistence type="inferred from homology"/>
<reference evidence="14 15" key="1">
    <citation type="submission" date="2019-02" db="EMBL/GenBank/DDBJ databases">
        <title>Pedobacter sp. RP-1-13 sp. nov., isolated from Arctic soil.</title>
        <authorList>
            <person name="Dahal R.H."/>
        </authorList>
    </citation>
    <scope>NUCLEOTIDE SEQUENCE [LARGE SCALE GENOMIC DNA]</scope>
    <source>
        <strain evidence="14 15">RP-1-13</strain>
    </source>
</reference>
<dbReference type="OrthoDB" id="9804286at2"/>
<dbReference type="CDD" id="cd00158">
    <property type="entry name" value="RHOD"/>
    <property type="match status" value="1"/>
</dbReference>